<dbReference type="EMBL" id="LR796249">
    <property type="protein sequence ID" value="CAB4130683.1"/>
    <property type="molecule type" value="Genomic_DNA"/>
</dbReference>
<accession>A0A6J5LBG8</accession>
<gene>
    <name evidence="1" type="ORF">UFOVP127_13</name>
    <name evidence="2" type="ORF">UFOVP276_119</name>
</gene>
<name>A0A6J5LBG8_9CAUD</name>
<dbReference type="EMBL" id="LR796294">
    <property type="protein sequence ID" value="CAB4135163.1"/>
    <property type="molecule type" value="Genomic_DNA"/>
</dbReference>
<proteinExistence type="predicted"/>
<evidence type="ECO:0000313" key="2">
    <source>
        <dbReference type="EMBL" id="CAB4135163.1"/>
    </source>
</evidence>
<sequence length="171" mass="17778">MENKQKTATLAGFLDEVEKIADAAVAMEALGIPGALWEGHHKGGLKGMATTGLGAVGGLGAGMLASHYVKKLTGGQWGANHPILKTIAEAAPVGMGGVIGGALGSHFTRPMPKLGYITKEASLATSLLLKSVKNAPIAISEKRNIDHLPERLERVEYAIKNNIPMGLVPLP</sequence>
<evidence type="ECO:0000313" key="1">
    <source>
        <dbReference type="EMBL" id="CAB4130683.1"/>
    </source>
</evidence>
<reference evidence="1" key="1">
    <citation type="submission" date="2020-04" db="EMBL/GenBank/DDBJ databases">
        <authorList>
            <person name="Chiriac C."/>
            <person name="Salcher M."/>
            <person name="Ghai R."/>
            <person name="Kavagutti S V."/>
        </authorList>
    </citation>
    <scope>NUCLEOTIDE SEQUENCE</scope>
</reference>
<protein>
    <submittedName>
        <fullName evidence="1">Uncharacterized protein</fullName>
    </submittedName>
</protein>
<organism evidence="1">
    <name type="scientific">uncultured Caudovirales phage</name>
    <dbReference type="NCBI Taxonomy" id="2100421"/>
    <lineage>
        <taxon>Viruses</taxon>
        <taxon>Duplodnaviria</taxon>
        <taxon>Heunggongvirae</taxon>
        <taxon>Uroviricota</taxon>
        <taxon>Caudoviricetes</taxon>
        <taxon>Peduoviridae</taxon>
        <taxon>Maltschvirus</taxon>
        <taxon>Maltschvirus maltsch</taxon>
    </lineage>
</organism>